<keyword evidence="10" id="KW-0594">Phospholipid biosynthesis</keyword>
<comment type="pathway">
    <text evidence="2">Lipid metabolism.</text>
</comment>
<dbReference type="SMART" id="SM00563">
    <property type="entry name" value="PlsC"/>
    <property type="match status" value="1"/>
</dbReference>
<dbReference type="PANTHER" id="PTHR23063:SF7">
    <property type="entry name" value="LYSOPHOSPHOLIPID ACYLTRANSFERASE LPCAT4"/>
    <property type="match status" value="1"/>
</dbReference>
<comment type="pathway">
    <text evidence="13">Phospholipid metabolism.</text>
</comment>
<evidence type="ECO:0000256" key="12">
    <source>
        <dbReference type="ARBA" id="ARBA00023315"/>
    </source>
</evidence>
<evidence type="ECO:0000256" key="4">
    <source>
        <dbReference type="ARBA" id="ARBA00022516"/>
    </source>
</evidence>
<protein>
    <recommendedName>
        <fullName evidence="16">Phospholipid/glycerol acyltransferase domain-containing protein</fullName>
    </recommendedName>
</protein>
<evidence type="ECO:0000313" key="18">
    <source>
        <dbReference type="Proteomes" id="UP001044222"/>
    </source>
</evidence>
<dbReference type="Pfam" id="PF01553">
    <property type="entry name" value="Acyltransferase"/>
    <property type="match status" value="1"/>
</dbReference>
<evidence type="ECO:0000256" key="3">
    <source>
        <dbReference type="ARBA" id="ARBA00008655"/>
    </source>
</evidence>
<evidence type="ECO:0000256" key="6">
    <source>
        <dbReference type="ARBA" id="ARBA00022692"/>
    </source>
</evidence>
<dbReference type="GO" id="GO:0047184">
    <property type="term" value="F:1-acylglycerophosphocholine O-acyltransferase activity"/>
    <property type="evidence" value="ECO:0007669"/>
    <property type="project" value="TreeGrafter"/>
</dbReference>
<feature type="region of interest" description="Disordered" evidence="14">
    <location>
        <begin position="479"/>
        <end position="512"/>
    </location>
</feature>
<keyword evidence="11" id="KW-1208">Phospholipid metabolism</keyword>
<organism evidence="17 18">
    <name type="scientific">Anguilla anguilla</name>
    <name type="common">European freshwater eel</name>
    <name type="synonym">Muraena anguilla</name>
    <dbReference type="NCBI Taxonomy" id="7936"/>
    <lineage>
        <taxon>Eukaryota</taxon>
        <taxon>Metazoa</taxon>
        <taxon>Chordata</taxon>
        <taxon>Craniata</taxon>
        <taxon>Vertebrata</taxon>
        <taxon>Euteleostomi</taxon>
        <taxon>Actinopterygii</taxon>
        <taxon>Neopterygii</taxon>
        <taxon>Teleostei</taxon>
        <taxon>Anguilliformes</taxon>
        <taxon>Anguillidae</taxon>
        <taxon>Anguilla</taxon>
    </lineage>
</organism>
<evidence type="ECO:0000256" key="8">
    <source>
        <dbReference type="ARBA" id="ARBA00023098"/>
    </source>
</evidence>
<keyword evidence="18" id="KW-1185">Reference proteome</keyword>
<evidence type="ECO:0000256" key="5">
    <source>
        <dbReference type="ARBA" id="ARBA00022679"/>
    </source>
</evidence>
<evidence type="ECO:0000256" key="1">
    <source>
        <dbReference type="ARBA" id="ARBA00004370"/>
    </source>
</evidence>
<feature type="domain" description="Phospholipid/glycerol acyltransferase" evidence="16">
    <location>
        <begin position="115"/>
        <end position="226"/>
    </location>
</feature>
<keyword evidence="7 15" id="KW-1133">Transmembrane helix</keyword>
<evidence type="ECO:0000256" key="13">
    <source>
        <dbReference type="ARBA" id="ARBA00025707"/>
    </source>
</evidence>
<dbReference type="OrthoDB" id="272512at2759"/>
<dbReference type="InterPro" id="IPR045252">
    <property type="entry name" value="LPCAT1-like"/>
</dbReference>
<name>A0A9D3MHU5_ANGAN</name>
<dbReference type="PANTHER" id="PTHR23063">
    <property type="entry name" value="PHOSPHOLIPID ACYLTRANSFERASE"/>
    <property type="match status" value="1"/>
</dbReference>
<evidence type="ECO:0000256" key="11">
    <source>
        <dbReference type="ARBA" id="ARBA00023264"/>
    </source>
</evidence>
<keyword evidence="4" id="KW-0444">Lipid biosynthesis</keyword>
<keyword evidence="9 15" id="KW-0472">Membrane</keyword>
<keyword evidence="5" id="KW-0808">Transferase</keyword>
<dbReference type="EMBL" id="JAFIRN010000007">
    <property type="protein sequence ID" value="KAG5846263.1"/>
    <property type="molecule type" value="Genomic_DNA"/>
</dbReference>
<comment type="subcellular location">
    <subcellularLocation>
        <location evidence="1">Membrane</location>
    </subcellularLocation>
</comment>
<dbReference type="GO" id="GO:0036151">
    <property type="term" value="P:phosphatidylcholine acyl-chain remodeling"/>
    <property type="evidence" value="ECO:0007669"/>
    <property type="project" value="TreeGrafter"/>
</dbReference>
<dbReference type="GO" id="GO:0042171">
    <property type="term" value="F:lysophosphatidic acid acyltransferase activity"/>
    <property type="evidence" value="ECO:0007669"/>
    <property type="project" value="TreeGrafter"/>
</dbReference>
<proteinExistence type="inferred from homology"/>
<dbReference type="GO" id="GO:0016020">
    <property type="term" value="C:membrane"/>
    <property type="evidence" value="ECO:0007669"/>
    <property type="project" value="UniProtKB-SubCell"/>
</dbReference>
<keyword evidence="12" id="KW-0012">Acyltransferase</keyword>
<dbReference type="GO" id="GO:0008654">
    <property type="term" value="P:phospholipid biosynthetic process"/>
    <property type="evidence" value="ECO:0007669"/>
    <property type="project" value="UniProtKB-KW"/>
</dbReference>
<evidence type="ECO:0000256" key="10">
    <source>
        <dbReference type="ARBA" id="ARBA00023209"/>
    </source>
</evidence>
<comment type="similarity">
    <text evidence="3">Belongs to the 1-acyl-sn-glycerol-3-phosphate acyltransferase family.</text>
</comment>
<dbReference type="AlphaFoldDB" id="A0A9D3MHU5"/>
<feature type="transmembrane region" description="Helical" evidence="15">
    <location>
        <begin position="31"/>
        <end position="54"/>
    </location>
</feature>
<evidence type="ECO:0000256" key="15">
    <source>
        <dbReference type="SAM" id="Phobius"/>
    </source>
</evidence>
<evidence type="ECO:0000256" key="7">
    <source>
        <dbReference type="ARBA" id="ARBA00022989"/>
    </source>
</evidence>
<accession>A0A9D3MHU5</accession>
<dbReference type="OMA" id="HEYPHPF"/>
<keyword evidence="8" id="KW-0443">Lipid metabolism</keyword>
<gene>
    <name evidence="17" type="ORF">ANANG_G00147930</name>
</gene>
<dbReference type="CDD" id="cd07991">
    <property type="entry name" value="LPLAT_LPCAT1-like"/>
    <property type="match status" value="1"/>
</dbReference>
<keyword evidence="6 15" id="KW-0812">Transmembrane</keyword>
<sequence>MEMRDRQDLTRRYPHPFVHELQLTTAQKVRAAVLGTVLFPLRVGLAALFFLIMWPIARLRFAGLSEEERAQPIQGWRRWLLHTPVLLLSRAVFFSLGFLWVRVKGRQAAPEEAPLLAVGPHSSFLDILVVLPTGLPTVVSRSENATLPVIGALLEFNQSLLVRRTDPDSRRQCAAQLRERLTSNGRWPQMLIFPEGTTTNGTALIKYKPGAFMAGVAVQPVLLHYPNKLDTVRWTWKGTSWVQALWYTTSQLYTNITVEYLPVYTPSQEERADPALYAENVQKLMAQALGIPATDYVVESQVPVRKLGCLSLPTEPPARNALRLLQHAGVSDMVGILNVMIDRSQSGQDGLIHSDQLTSLLGLTDTQTATQICALYSKGEHVELRRLAVGLAAASGLLHVGSLIDTAFTLHDGGSKGSLTAVEFGDLLGALVGCAQPHYAQLYKEMSSRRQPTRDDLQALLTEHPTYQKLLSQYFQPEEAGQADTTPLANEKTKSHNKALKNGTALSNKKAD</sequence>
<dbReference type="InterPro" id="IPR002123">
    <property type="entry name" value="Plipid/glycerol_acylTrfase"/>
</dbReference>
<evidence type="ECO:0000259" key="16">
    <source>
        <dbReference type="SMART" id="SM00563"/>
    </source>
</evidence>
<comment type="caution">
    <text evidence="17">The sequence shown here is derived from an EMBL/GenBank/DDBJ whole genome shotgun (WGS) entry which is preliminary data.</text>
</comment>
<evidence type="ECO:0000256" key="2">
    <source>
        <dbReference type="ARBA" id="ARBA00005189"/>
    </source>
</evidence>
<evidence type="ECO:0000256" key="14">
    <source>
        <dbReference type="SAM" id="MobiDB-lite"/>
    </source>
</evidence>
<reference evidence="17" key="1">
    <citation type="submission" date="2021-01" db="EMBL/GenBank/DDBJ databases">
        <title>A chromosome-scale assembly of European eel, Anguilla anguilla.</title>
        <authorList>
            <person name="Henkel C."/>
            <person name="Jong-Raadsen S.A."/>
            <person name="Dufour S."/>
            <person name="Weltzien F.-A."/>
            <person name="Palstra A.P."/>
            <person name="Pelster B."/>
            <person name="Spaink H.P."/>
            <person name="Van Den Thillart G.E."/>
            <person name="Jansen H."/>
            <person name="Zahm M."/>
            <person name="Klopp C."/>
            <person name="Cedric C."/>
            <person name="Louis A."/>
            <person name="Berthelot C."/>
            <person name="Parey E."/>
            <person name="Roest Crollius H."/>
            <person name="Montfort J."/>
            <person name="Robinson-Rechavi M."/>
            <person name="Bucao C."/>
            <person name="Bouchez O."/>
            <person name="Gislard M."/>
            <person name="Lluch J."/>
            <person name="Milhes M."/>
            <person name="Lampietro C."/>
            <person name="Lopez Roques C."/>
            <person name="Donnadieu C."/>
            <person name="Braasch I."/>
            <person name="Desvignes T."/>
            <person name="Postlethwait J."/>
            <person name="Bobe J."/>
            <person name="Guiguen Y."/>
            <person name="Dirks R."/>
        </authorList>
    </citation>
    <scope>NUCLEOTIDE SEQUENCE</scope>
    <source>
        <strain evidence="17">Tag_6206</strain>
        <tissue evidence="17">Liver</tissue>
    </source>
</reference>
<dbReference type="Proteomes" id="UP001044222">
    <property type="component" value="Chromosome 7"/>
</dbReference>
<evidence type="ECO:0000256" key="9">
    <source>
        <dbReference type="ARBA" id="ARBA00023136"/>
    </source>
</evidence>
<dbReference type="SUPFAM" id="SSF69593">
    <property type="entry name" value="Glycerol-3-phosphate (1)-acyltransferase"/>
    <property type="match status" value="1"/>
</dbReference>
<evidence type="ECO:0000313" key="17">
    <source>
        <dbReference type="EMBL" id="KAG5846263.1"/>
    </source>
</evidence>
<dbReference type="GO" id="GO:0005783">
    <property type="term" value="C:endoplasmic reticulum"/>
    <property type="evidence" value="ECO:0007669"/>
    <property type="project" value="TreeGrafter"/>
</dbReference>